<dbReference type="STRING" id="188477.A0A3S1BYT0"/>
<keyword evidence="2 6" id="KW-0812">Transmembrane</keyword>
<feature type="region of interest" description="Disordered" evidence="5">
    <location>
        <begin position="1"/>
        <end position="20"/>
    </location>
</feature>
<dbReference type="AlphaFoldDB" id="A0A3S1BYT0"/>
<sequence length="580" mass="64094">MMEEPEQELPAGAEKSRDESQQVDSILRSINAKGRYQVLHVIVLLLSTPAAGLQLFSNVFTAKAVPHVCAGPPEGSNWTDVFGHSELSNLTVVREECELILKDNSSVLDTAACIYGNDYELSRDASVVSQFDLVCDMDWLARLSQTFVILGQGIGAAFTSFLSDRFGRKTVIVSSNFGLLVCGVAVAYAPNAGVFVVLKFMIGAFQQGVVSVTTPYFLELFPMENRDLQSWLVGSTWGFSVMFLSPVAYVFRHSSWRTLQTALSLYSVVAVIQWWYMDESLRWLLANRKYKDAEKVIRRMARVNKRNEDAIVENLVKKDIIPIGGGEKVIKPSKKEVEVGATKQLSLLDILKIRRLLINTLCLWFAWFTAALSFFTIYLTATSLSGDPYLNFGLTAIMELPSNIFFWFYLNRLGRKRCLQIMFSVVGTGVVLAGIFKKLEESNSTFAICTLLASLWAMAGASGCFGMVFSFTPELFPTNLRGQAVGVSSLISRVGGMLGPFAGLLAKQAVWAPGFVIGLCAAIVCFLSLFLPETSERVLPQTVHELQAWFKNKNPVSNGERKGEIRGSDGIVHTNLAFSE</sequence>
<dbReference type="InterPro" id="IPR020846">
    <property type="entry name" value="MFS_dom"/>
</dbReference>
<dbReference type="PROSITE" id="PS50850">
    <property type="entry name" value="MFS"/>
    <property type="match status" value="1"/>
</dbReference>
<feature type="transmembrane region" description="Helical" evidence="6">
    <location>
        <begin position="421"/>
        <end position="439"/>
    </location>
</feature>
<keyword evidence="3 6" id="KW-1133">Transmembrane helix</keyword>
<gene>
    <name evidence="8" type="ORF">EGW08_000078</name>
</gene>
<feature type="transmembrane region" description="Helical" evidence="6">
    <location>
        <begin position="445"/>
        <end position="472"/>
    </location>
</feature>
<feature type="transmembrane region" description="Helical" evidence="6">
    <location>
        <begin position="170"/>
        <end position="189"/>
    </location>
</feature>
<feature type="transmembrane region" description="Helical" evidence="6">
    <location>
        <begin position="356"/>
        <end position="377"/>
    </location>
</feature>
<feature type="domain" description="Major facilitator superfamily (MFS) profile" evidence="7">
    <location>
        <begin position="90"/>
        <end position="536"/>
    </location>
</feature>
<evidence type="ECO:0000259" key="7">
    <source>
        <dbReference type="PROSITE" id="PS50850"/>
    </source>
</evidence>
<evidence type="ECO:0000256" key="6">
    <source>
        <dbReference type="SAM" id="Phobius"/>
    </source>
</evidence>
<evidence type="ECO:0000256" key="3">
    <source>
        <dbReference type="ARBA" id="ARBA00022989"/>
    </source>
</evidence>
<dbReference type="InterPro" id="IPR036259">
    <property type="entry name" value="MFS_trans_sf"/>
</dbReference>
<feature type="transmembrane region" description="Helical" evidence="6">
    <location>
        <begin position="510"/>
        <end position="531"/>
    </location>
</feature>
<accession>A0A3S1BYT0</accession>
<keyword evidence="4 6" id="KW-0472">Membrane</keyword>
<dbReference type="EMBL" id="RQTK01000001">
    <property type="protein sequence ID" value="RUS92225.1"/>
    <property type="molecule type" value="Genomic_DNA"/>
</dbReference>
<dbReference type="SUPFAM" id="SSF103473">
    <property type="entry name" value="MFS general substrate transporter"/>
    <property type="match status" value="1"/>
</dbReference>
<keyword evidence="9" id="KW-1185">Reference proteome</keyword>
<feature type="transmembrane region" description="Helical" evidence="6">
    <location>
        <begin position="389"/>
        <end position="409"/>
    </location>
</feature>
<feature type="transmembrane region" description="Helical" evidence="6">
    <location>
        <begin position="38"/>
        <end position="56"/>
    </location>
</feature>
<feature type="transmembrane region" description="Helical" evidence="6">
    <location>
        <begin position="484"/>
        <end position="504"/>
    </location>
</feature>
<dbReference type="Gene3D" id="1.20.1250.20">
    <property type="entry name" value="MFS general substrate transporter like domains"/>
    <property type="match status" value="1"/>
</dbReference>
<dbReference type="PROSITE" id="PS00216">
    <property type="entry name" value="SUGAR_TRANSPORT_1"/>
    <property type="match status" value="1"/>
</dbReference>
<protein>
    <recommendedName>
        <fullName evidence="7">Major facilitator superfamily (MFS) profile domain-containing protein</fullName>
    </recommendedName>
</protein>
<comment type="caution">
    <text evidence="8">The sequence shown here is derived from an EMBL/GenBank/DDBJ whole genome shotgun (WGS) entry which is preliminary data.</text>
</comment>
<evidence type="ECO:0000256" key="1">
    <source>
        <dbReference type="ARBA" id="ARBA00004141"/>
    </source>
</evidence>
<reference evidence="8 9" key="1">
    <citation type="submission" date="2019-01" db="EMBL/GenBank/DDBJ databases">
        <title>A draft genome assembly of the solar-powered sea slug Elysia chlorotica.</title>
        <authorList>
            <person name="Cai H."/>
            <person name="Li Q."/>
            <person name="Fang X."/>
            <person name="Li J."/>
            <person name="Curtis N.E."/>
            <person name="Altenburger A."/>
            <person name="Shibata T."/>
            <person name="Feng M."/>
            <person name="Maeda T."/>
            <person name="Schwartz J.A."/>
            <person name="Shigenobu S."/>
            <person name="Lundholm N."/>
            <person name="Nishiyama T."/>
            <person name="Yang H."/>
            <person name="Hasebe M."/>
            <person name="Li S."/>
            <person name="Pierce S.K."/>
            <person name="Wang J."/>
        </authorList>
    </citation>
    <scope>NUCLEOTIDE SEQUENCE [LARGE SCALE GENOMIC DNA]</scope>
    <source>
        <strain evidence="8">EC2010</strain>
        <tissue evidence="8">Whole organism of an adult</tissue>
    </source>
</reference>
<evidence type="ECO:0000256" key="4">
    <source>
        <dbReference type="ARBA" id="ARBA00023136"/>
    </source>
</evidence>
<dbReference type="Proteomes" id="UP000271974">
    <property type="component" value="Unassembled WGS sequence"/>
</dbReference>
<evidence type="ECO:0000313" key="8">
    <source>
        <dbReference type="EMBL" id="RUS92225.1"/>
    </source>
</evidence>
<dbReference type="PANTHER" id="PTHR24064">
    <property type="entry name" value="SOLUTE CARRIER FAMILY 22 MEMBER"/>
    <property type="match status" value="1"/>
</dbReference>
<comment type="subcellular location">
    <subcellularLocation>
        <location evidence="1">Membrane</location>
        <topology evidence="1">Multi-pass membrane protein</topology>
    </subcellularLocation>
</comment>
<proteinExistence type="predicted"/>
<evidence type="ECO:0000313" key="9">
    <source>
        <dbReference type="Proteomes" id="UP000271974"/>
    </source>
</evidence>
<feature type="transmembrane region" description="Helical" evidence="6">
    <location>
        <begin position="139"/>
        <end position="158"/>
    </location>
</feature>
<dbReference type="GO" id="GO:0022857">
    <property type="term" value="F:transmembrane transporter activity"/>
    <property type="evidence" value="ECO:0007669"/>
    <property type="project" value="InterPro"/>
</dbReference>
<dbReference type="GO" id="GO:0016020">
    <property type="term" value="C:membrane"/>
    <property type="evidence" value="ECO:0007669"/>
    <property type="project" value="UniProtKB-SubCell"/>
</dbReference>
<evidence type="ECO:0000256" key="5">
    <source>
        <dbReference type="SAM" id="MobiDB-lite"/>
    </source>
</evidence>
<feature type="transmembrane region" description="Helical" evidence="6">
    <location>
        <begin position="230"/>
        <end position="251"/>
    </location>
</feature>
<evidence type="ECO:0000256" key="2">
    <source>
        <dbReference type="ARBA" id="ARBA00022692"/>
    </source>
</evidence>
<dbReference type="Pfam" id="PF07690">
    <property type="entry name" value="MFS_1"/>
    <property type="match status" value="1"/>
</dbReference>
<dbReference type="InterPro" id="IPR011701">
    <property type="entry name" value="MFS"/>
</dbReference>
<organism evidence="8 9">
    <name type="scientific">Elysia chlorotica</name>
    <name type="common">Eastern emerald elysia</name>
    <name type="synonym">Sea slug</name>
    <dbReference type="NCBI Taxonomy" id="188477"/>
    <lineage>
        <taxon>Eukaryota</taxon>
        <taxon>Metazoa</taxon>
        <taxon>Spiralia</taxon>
        <taxon>Lophotrochozoa</taxon>
        <taxon>Mollusca</taxon>
        <taxon>Gastropoda</taxon>
        <taxon>Heterobranchia</taxon>
        <taxon>Euthyneura</taxon>
        <taxon>Panpulmonata</taxon>
        <taxon>Sacoglossa</taxon>
        <taxon>Placobranchoidea</taxon>
        <taxon>Plakobranchidae</taxon>
        <taxon>Elysia</taxon>
    </lineage>
</organism>
<name>A0A3S1BYT0_ELYCH</name>
<dbReference type="OrthoDB" id="5141738at2759"/>
<dbReference type="InterPro" id="IPR005829">
    <property type="entry name" value="Sugar_transporter_CS"/>
</dbReference>